<feature type="compositionally biased region" description="Polar residues" evidence="1">
    <location>
        <begin position="125"/>
        <end position="136"/>
    </location>
</feature>
<evidence type="ECO:0000256" key="1">
    <source>
        <dbReference type="SAM" id="MobiDB-lite"/>
    </source>
</evidence>
<keyword evidence="3" id="KW-1185">Reference proteome</keyword>
<dbReference type="KEGG" id="dpl:KGM_214270"/>
<protein>
    <submittedName>
        <fullName evidence="2">Uncharacterized protein</fullName>
    </submittedName>
</protein>
<proteinExistence type="predicted"/>
<evidence type="ECO:0000313" key="2">
    <source>
        <dbReference type="EMBL" id="OWR51866.1"/>
    </source>
</evidence>
<evidence type="ECO:0000313" key="3">
    <source>
        <dbReference type="Proteomes" id="UP000007151"/>
    </source>
</evidence>
<organism evidence="2 3">
    <name type="scientific">Danaus plexippus plexippus</name>
    <dbReference type="NCBI Taxonomy" id="278856"/>
    <lineage>
        <taxon>Eukaryota</taxon>
        <taxon>Metazoa</taxon>
        <taxon>Ecdysozoa</taxon>
        <taxon>Arthropoda</taxon>
        <taxon>Hexapoda</taxon>
        <taxon>Insecta</taxon>
        <taxon>Pterygota</taxon>
        <taxon>Neoptera</taxon>
        <taxon>Endopterygota</taxon>
        <taxon>Lepidoptera</taxon>
        <taxon>Glossata</taxon>
        <taxon>Ditrysia</taxon>
        <taxon>Papilionoidea</taxon>
        <taxon>Nymphalidae</taxon>
        <taxon>Danainae</taxon>
        <taxon>Danaini</taxon>
        <taxon>Danaina</taxon>
        <taxon>Danaus</taxon>
        <taxon>Danaus</taxon>
    </lineage>
</organism>
<name>A0A212FDN5_DANPL</name>
<dbReference type="InParanoid" id="A0A212FDN5"/>
<dbReference type="Proteomes" id="UP000007151">
    <property type="component" value="Unassembled WGS sequence"/>
</dbReference>
<sequence length="136" mass="15566">MDQYTDAKVFSTVIFDNDWDKQEEEVKVDTELIKFYWHLDTDFDRGDSIGVQSSRSPAECLRPRSANSSMVVQKELSDAFDDVRCIFAIDYACCFKRGLKCNDSAHCRYEPTPLEASPTPHVSHANINLTPENHRS</sequence>
<gene>
    <name evidence="2" type="ORF">KGM_214270</name>
</gene>
<dbReference type="EMBL" id="AGBW02009012">
    <property type="protein sequence ID" value="OWR51866.1"/>
    <property type="molecule type" value="Genomic_DNA"/>
</dbReference>
<comment type="caution">
    <text evidence="2">The sequence shown here is derived from an EMBL/GenBank/DDBJ whole genome shotgun (WGS) entry which is preliminary data.</text>
</comment>
<reference evidence="2 3" key="1">
    <citation type="journal article" date="2011" name="Cell">
        <title>The monarch butterfly genome yields insights into long-distance migration.</title>
        <authorList>
            <person name="Zhan S."/>
            <person name="Merlin C."/>
            <person name="Boore J.L."/>
            <person name="Reppert S.M."/>
        </authorList>
    </citation>
    <scope>NUCLEOTIDE SEQUENCE [LARGE SCALE GENOMIC DNA]</scope>
    <source>
        <strain evidence="2">F-2</strain>
    </source>
</reference>
<dbReference type="AlphaFoldDB" id="A0A212FDN5"/>
<feature type="region of interest" description="Disordered" evidence="1">
    <location>
        <begin position="112"/>
        <end position="136"/>
    </location>
</feature>
<accession>A0A212FDN5</accession>